<dbReference type="FunFam" id="4.10.400.10:FF:000005">
    <property type="entry name" value="low-density lipoprotein receptor-related protein 1B"/>
    <property type="match status" value="1"/>
</dbReference>
<dbReference type="PROSITE" id="PS01209">
    <property type="entry name" value="LDLRA_1"/>
    <property type="match status" value="2"/>
</dbReference>
<comment type="caution">
    <text evidence="11">The sequence shown here is derived from an EMBL/GenBank/DDBJ whole genome shotgun (WGS) entry which is preliminary data.</text>
</comment>
<dbReference type="STRING" id="53326.A0A016UK81"/>
<dbReference type="EMBL" id="JARK01001372">
    <property type="protein sequence ID" value="EYC15575.1"/>
    <property type="molecule type" value="Genomic_DNA"/>
</dbReference>
<dbReference type="OrthoDB" id="10017719at2759"/>
<dbReference type="PROSITE" id="PS50068">
    <property type="entry name" value="LDLRA_2"/>
    <property type="match status" value="2"/>
</dbReference>
<comment type="caution">
    <text evidence="8">Lacks conserved residue(s) required for the propagation of feature annotation.</text>
</comment>
<sequence length="393" mass="42595">MSFLSKAQLCFFLPFVLHTGKSSPTCSLDQFACVNGPKCIPINWLCDGARDCPDGSDETHTKCHPHLTNITCLGNQPDCLHGGMPRCIPNEWLCDGHWDCDRGEDEAGCDGSHKKSDDGCGPSQHRCGESCISRAQKCEEVRDCKDEAGDDAGLCGHLNSSKTKAKASPPKSDVHQINKNTIHQEAAAINSSTILLPKLTFPLVERKEERASTAAPETPAKNRTVFPITAVNEQTTTLPSASPISLMKFLNYSFVTPSPKKDITQPSSPAPKMVSSGSDNYGWTKLAKVFRTNFSTTEEPPEIRRLPEKNVVGGFKREVSMQRLNETGPEEVVYDLAEEKSGAGHDSADVLQGPGHEGANAIQGKPQAAQEPIQPELQPVKSVVGEPIRPVNL</sequence>
<feature type="disulfide bond" evidence="8">
    <location>
        <begin position="94"/>
        <end position="109"/>
    </location>
</feature>
<evidence type="ECO:0000256" key="7">
    <source>
        <dbReference type="ARBA" id="ARBA00023157"/>
    </source>
</evidence>
<evidence type="ECO:0000256" key="10">
    <source>
        <dbReference type="SAM" id="SignalP"/>
    </source>
</evidence>
<dbReference type="InterPro" id="IPR036055">
    <property type="entry name" value="LDL_receptor-like_sf"/>
</dbReference>
<proteinExistence type="predicted"/>
<evidence type="ECO:0000256" key="9">
    <source>
        <dbReference type="SAM" id="MobiDB-lite"/>
    </source>
</evidence>
<evidence type="ECO:0000256" key="6">
    <source>
        <dbReference type="ARBA" id="ARBA00023136"/>
    </source>
</evidence>
<protein>
    <recommendedName>
        <fullName evidence="13">Low-density lipoprotein receptor domain class A</fullName>
    </recommendedName>
</protein>
<dbReference type="Pfam" id="PF00057">
    <property type="entry name" value="Ldl_recept_a"/>
    <property type="match status" value="2"/>
</dbReference>
<dbReference type="GO" id="GO:0012505">
    <property type="term" value="C:endomembrane system"/>
    <property type="evidence" value="ECO:0007669"/>
    <property type="project" value="UniProtKB-SubCell"/>
</dbReference>
<feature type="chain" id="PRO_5001488366" description="Low-density lipoprotein receptor domain class A" evidence="10">
    <location>
        <begin position="23"/>
        <end position="393"/>
    </location>
</feature>
<dbReference type="SUPFAM" id="SSF57424">
    <property type="entry name" value="LDL receptor-like module"/>
    <property type="match status" value="2"/>
</dbReference>
<dbReference type="PRINTS" id="PR00261">
    <property type="entry name" value="LDLRECEPTOR"/>
</dbReference>
<feature type="region of interest" description="Disordered" evidence="9">
    <location>
        <begin position="341"/>
        <end position="393"/>
    </location>
</feature>
<dbReference type="Gene3D" id="4.10.400.10">
    <property type="entry name" value="Low-density Lipoprotein Receptor"/>
    <property type="match status" value="2"/>
</dbReference>
<dbReference type="GO" id="GO:0005886">
    <property type="term" value="C:plasma membrane"/>
    <property type="evidence" value="ECO:0007669"/>
    <property type="project" value="TreeGrafter"/>
</dbReference>
<dbReference type="InterPro" id="IPR050685">
    <property type="entry name" value="LDLR"/>
</dbReference>
<dbReference type="InterPro" id="IPR002172">
    <property type="entry name" value="LDrepeatLR_classA_rpt"/>
</dbReference>
<dbReference type="SMART" id="SM00192">
    <property type="entry name" value="LDLa"/>
    <property type="match status" value="3"/>
</dbReference>
<evidence type="ECO:0000313" key="12">
    <source>
        <dbReference type="Proteomes" id="UP000024635"/>
    </source>
</evidence>
<feature type="signal peptide" evidence="10">
    <location>
        <begin position="1"/>
        <end position="22"/>
    </location>
</feature>
<dbReference type="AlphaFoldDB" id="A0A016UK81"/>
<evidence type="ECO:0008006" key="13">
    <source>
        <dbReference type="Google" id="ProtNLM"/>
    </source>
</evidence>
<name>A0A016UK81_9BILA</name>
<keyword evidence="10" id="KW-0732">Signal</keyword>
<dbReference type="GO" id="GO:0016192">
    <property type="term" value="P:vesicle-mediated transport"/>
    <property type="evidence" value="ECO:0007669"/>
    <property type="project" value="UniProtKB-ARBA"/>
</dbReference>
<dbReference type="PANTHER" id="PTHR24270">
    <property type="entry name" value="LOW-DENSITY LIPOPROTEIN RECEPTOR-RELATED"/>
    <property type="match status" value="1"/>
</dbReference>
<keyword evidence="5" id="KW-1133">Transmembrane helix</keyword>
<evidence type="ECO:0000256" key="1">
    <source>
        <dbReference type="ARBA" id="ARBA00004167"/>
    </source>
</evidence>
<keyword evidence="12" id="KW-1185">Reference proteome</keyword>
<organism evidence="11 12">
    <name type="scientific">Ancylostoma ceylanicum</name>
    <dbReference type="NCBI Taxonomy" id="53326"/>
    <lineage>
        <taxon>Eukaryota</taxon>
        <taxon>Metazoa</taxon>
        <taxon>Ecdysozoa</taxon>
        <taxon>Nematoda</taxon>
        <taxon>Chromadorea</taxon>
        <taxon>Rhabditida</taxon>
        <taxon>Rhabditina</taxon>
        <taxon>Rhabditomorpha</taxon>
        <taxon>Strongyloidea</taxon>
        <taxon>Ancylostomatidae</taxon>
        <taxon>Ancylostomatinae</taxon>
        <taxon>Ancylostoma</taxon>
    </lineage>
</organism>
<gene>
    <name evidence="11" type="primary">Acey_s0036.g3222</name>
    <name evidence="11" type="synonym">Acey-F09B12.5</name>
    <name evidence="11" type="ORF">Y032_0036g3222</name>
</gene>
<dbReference type="InterPro" id="IPR023415">
    <property type="entry name" value="LDLR_class-A_CS"/>
</dbReference>
<reference evidence="12" key="1">
    <citation type="journal article" date="2015" name="Nat. Genet.">
        <title>The genome and transcriptome of the zoonotic hookworm Ancylostoma ceylanicum identify infection-specific gene families.</title>
        <authorList>
            <person name="Schwarz E.M."/>
            <person name="Hu Y."/>
            <person name="Antoshechkin I."/>
            <person name="Miller M.M."/>
            <person name="Sternberg P.W."/>
            <person name="Aroian R.V."/>
        </authorList>
    </citation>
    <scope>NUCLEOTIDE SEQUENCE</scope>
    <source>
        <strain evidence="12">HY135</strain>
    </source>
</reference>
<keyword evidence="4" id="KW-0677">Repeat</keyword>
<evidence type="ECO:0000313" key="11">
    <source>
        <dbReference type="EMBL" id="EYC15575.1"/>
    </source>
</evidence>
<keyword evidence="3" id="KW-0812">Transmembrane</keyword>
<keyword evidence="7 8" id="KW-1015">Disulfide bond</keyword>
<evidence type="ECO:0000256" key="3">
    <source>
        <dbReference type="ARBA" id="ARBA00022692"/>
    </source>
</evidence>
<comment type="subcellular location">
    <subcellularLocation>
        <location evidence="2">Endomembrane system</location>
    </subcellularLocation>
    <subcellularLocation>
        <location evidence="1">Membrane</location>
        <topology evidence="1">Single-pass membrane protein</topology>
    </subcellularLocation>
</comment>
<evidence type="ECO:0000256" key="2">
    <source>
        <dbReference type="ARBA" id="ARBA00004308"/>
    </source>
</evidence>
<evidence type="ECO:0000256" key="5">
    <source>
        <dbReference type="ARBA" id="ARBA00022989"/>
    </source>
</evidence>
<evidence type="ECO:0000256" key="8">
    <source>
        <dbReference type="PROSITE-ProRule" id="PRU00124"/>
    </source>
</evidence>
<accession>A0A016UK81</accession>
<evidence type="ECO:0000256" key="4">
    <source>
        <dbReference type="ARBA" id="ARBA00022737"/>
    </source>
</evidence>
<dbReference type="Proteomes" id="UP000024635">
    <property type="component" value="Unassembled WGS sequence"/>
</dbReference>
<keyword evidence="6" id="KW-0472">Membrane</keyword>
<dbReference type="CDD" id="cd00112">
    <property type="entry name" value="LDLa"/>
    <property type="match status" value="3"/>
</dbReference>